<dbReference type="InterPro" id="IPR044946">
    <property type="entry name" value="Restrct_endonuc_typeI_TRD_sf"/>
</dbReference>
<dbReference type="Pfam" id="PF01420">
    <property type="entry name" value="Methylase_S"/>
    <property type="match status" value="2"/>
</dbReference>
<keyword evidence="2" id="KW-0680">Restriction system</keyword>
<dbReference type="InterPro" id="IPR051212">
    <property type="entry name" value="Type-I_RE_S_subunit"/>
</dbReference>
<dbReference type="GO" id="GO:0003677">
    <property type="term" value="F:DNA binding"/>
    <property type="evidence" value="ECO:0007669"/>
    <property type="project" value="UniProtKB-KW"/>
</dbReference>
<evidence type="ECO:0000256" key="2">
    <source>
        <dbReference type="ARBA" id="ARBA00022747"/>
    </source>
</evidence>
<protein>
    <submittedName>
        <fullName evidence="5">Restriction endonuclease subunit S</fullName>
    </submittedName>
</protein>
<reference evidence="5 6" key="1">
    <citation type="submission" date="2019-04" db="EMBL/GenBank/DDBJ databases">
        <title>Microbes associate with the intestines of laboratory mice.</title>
        <authorList>
            <person name="Navarre W."/>
            <person name="Wong E."/>
            <person name="Huang K."/>
            <person name="Tropini C."/>
            <person name="Ng K."/>
            <person name="Yu B."/>
        </authorList>
    </citation>
    <scope>NUCLEOTIDE SEQUENCE [LARGE SCALE GENOMIC DNA]</scope>
    <source>
        <strain evidence="5 6">NM70_E10</strain>
    </source>
</reference>
<dbReference type="GO" id="GO:0004519">
    <property type="term" value="F:endonuclease activity"/>
    <property type="evidence" value="ECO:0007669"/>
    <property type="project" value="UniProtKB-KW"/>
</dbReference>
<dbReference type="SUPFAM" id="SSF116734">
    <property type="entry name" value="DNA methylase specificity domain"/>
    <property type="match status" value="2"/>
</dbReference>
<proteinExistence type="inferred from homology"/>
<keyword evidence="5" id="KW-0255">Endonuclease</keyword>
<dbReference type="PANTHER" id="PTHR43140:SF1">
    <property type="entry name" value="TYPE I RESTRICTION ENZYME ECOKI SPECIFICITY SUBUNIT"/>
    <property type="match status" value="1"/>
</dbReference>
<dbReference type="InterPro" id="IPR000055">
    <property type="entry name" value="Restrct_endonuc_typeI_TRD"/>
</dbReference>
<keyword evidence="6" id="KW-1185">Reference proteome</keyword>
<accession>A0A4S2AWV5</accession>
<dbReference type="RefSeq" id="WP_136014004.1">
    <property type="nucleotide sequence ID" value="NZ_CAJTBC010000024.1"/>
</dbReference>
<evidence type="ECO:0000256" key="1">
    <source>
        <dbReference type="ARBA" id="ARBA00010923"/>
    </source>
</evidence>
<keyword evidence="5" id="KW-0378">Hydrolase</keyword>
<gene>
    <name evidence="5" type="ORF">E5356_07355</name>
</gene>
<evidence type="ECO:0000259" key="4">
    <source>
        <dbReference type="Pfam" id="PF01420"/>
    </source>
</evidence>
<organism evidence="5 6">
    <name type="scientific">Bacteroides acidifaciens</name>
    <dbReference type="NCBI Taxonomy" id="85831"/>
    <lineage>
        <taxon>Bacteria</taxon>
        <taxon>Pseudomonadati</taxon>
        <taxon>Bacteroidota</taxon>
        <taxon>Bacteroidia</taxon>
        <taxon>Bacteroidales</taxon>
        <taxon>Bacteroidaceae</taxon>
        <taxon>Bacteroides</taxon>
    </lineage>
</organism>
<keyword evidence="5" id="KW-0540">Nuclease</keyword>
<feature type="domain" description="Type I restriction modification DNA specificity" evidence="4">
    <location>
        <begin position="303"/>
        <end position="475"/>
    </location>
</feature>
<feature type="domain" description="Type I restriction modification DNA specificity" evidence="4">
    <location>
        <begin position="29"/>
        <end position="195"/>
    </location>
</feature>
<dbReference type="Gene3D" id="3.90.220.20">
    <property type="entry name" value="DNA methylase specificity domains"/>
    <property type="match status" value="2"/>
</dbReference>
<name>A0A4S2AWV5_9BACE</name>
<comment type="similarity">
    <text evidence="1">Belongs to the type-I restriction system S methylase family.</text>
</comment>
<dbReference type="GO" id="GO:0009307">
    <property type="term" value="P:DNA restriction-modification system"/>
    <property type="evidence" value="ECO:0007669"/>
    <property type="project" value="UniProtKB-KW"/>
</dbReference>
<dbReference type="AlphaFoldDB" id="A0A4S2AWV5"/>
<dbReference type="PANTHER" id="PTHR43140">
    <property type="entry name" value="TYPE-1 RESTRICTION ENZYME ECOKI SPECIFICITY PROTEIN"/>
    <property type="match status" value="1"/>
</dbReference>
<dbReference type="Proteomes" id="UP000305751">
    <property type="component" value="Unassembled WGS sequence"/>
</dbReference>
<evidence type="ECO:0000313" key="6">
    <source>
        <dbReference type="Proteomes" id="UP000305751"/>
    </source>
</evidence>
<sequence>MNSYYEKFLATGEVKCIDEEIPFEIPQGWEWERVGNVFFVTKLAGFEYTKFFTKEALSASNPIPIVRAQNVRMGFFEENKNEAISEMLSNQLERSALNKKCLLMTFIGAGIGDTCIFPAERKNHLAPNVAKIEPLDDSISLDYAVFALMSPCGQRGVNAIKKSTAQPSLSMETIRKLLIPIPPLKEQKCISLKLSEALPLVEKYSKVQEEQNQLNVEIQYLLKKSILQEAIQGKLVPQIAEEGTAQELLEQIKFEKQKLVKEGRIKMFALNDSIIFRGDDNKYFEKIGKTITDITDEIPFEIPATWQWVRLDDICSYIQRGKSPKYSSIKKYPVIAQKCNQWAGFCIDKAQFIDPNSLPSYAEERLLQDGDLMWNSTGLGTLGRMAIYKSALNPYELAVADSHVTVIRPLKAYVLSQYLYYYFASDTVQSVIEDKSAGSTKQKELSTTTVKNYLVPIPPYREQQRIVEKIKTVTSIMRG</sequence>
<evidence type="ECO:0000256" key="3">
    <source>
        <dbReference type="ARBA" id="ARBA00023125"/>
    </source>
</evidence>
<dbReference type="EMBL" id="SRZA01000016">
    <property type="protein sequence ID" value="TGY06026.1"/>
    <property type="molecule type" value="Genomic_DNA"/>
</dbReference>
<comment type="caution">
    <text evidence="5">The sequence shown here is derived from an EMBL/GenBank/DDBJ whole genome shotgun (WGS) entry which is preliminary data.</text>
</comment>
<evidence type="ECO:0000313" key="5">
    <source>
        <dbReference type="EMBL" id="TGY06026.1"/>
    </source>
</evidence>
<keyword evidence="3" id="KW-0238">DNA-binding</keyword>